<evidence type="ECO:0000313" key="2">
    <source>
        <dbReference type="EMBL" id="KAF5854290.1"/>
    </source>
</evidence>
<protein>
    <recommendedName>
        <fullName evidence="4">REJ domain-containing protein</fullName>
    </recommendedName>
</protein>
<evidence type="ECO:0008006" key="4">
    <source>
        <dbReference type="Google" id="ProtNLM"/>
    </source>
</evidence>
<evidence type="ECO:0000256" key="1">
    <source>
        <dbReference type="SAM" id="SignalP"/>
    </source>
</evidence>
<dbReference type="Proteomes" id="UP000624244">
    <property type="component" value="Unassembled WGS sequence"/>
</dbReference>
<sequence>MGVTIIVSLLVSSTSSSILLSATSPTTIDSTFTMKFSSIVFLPLLAGAVSAAAIPAPAALAEVASSPQDGTIQGA</sequence>
<reference evidence="2" key="1">
    <citation type="submission" date="2019-11" db="EMBL/GenBank/DDBJ databases">
        <title>Bipolaris sorokiniana Genome sequencing.</title>
        <authorList>
            <person name="Wang H."/>
        </authorList>
    </citation>
    <scope>NUCLEOTIDE SEQUENCE</scope>
</reference>
<evidence type="ECO:0000313" key="3">
    <source>
        <dbReference type="Proteomes" id="UP000624244"/>
    </source>
</evidence>
<organism evidence="2 3">
    <name type="scientific">Cochliobolus sativus</name>
    <name type="common">Common root rot and spot blotch fungus</name>
    <name type="synonym">Bipolaris sorokiniana</name>
    <dbReference type="NCBI Taxonomy" id="45130"/>
    <lineage>
        <taxon>Eukaryota</taxon>
        <taxon>Fungi</taxon>
        <taxon>Dikarya</taxon>
        <taxon>Ascomycota</taxon>
        <taxon>Pezizomycotina</taxon>
        <taxon>Dothideomycetes</taxon>
        <taxon>Pleosporomycetidae</taxon>
        <taxon>Pleosporales</taxon>
        <taxon>Pleosporineae</taxon>
        <taxon>Pleosporaceae</taxon>
        <taxon>Bipolaris</taxon>
    </lineage>
</organism>
<accession>A0A8H5ZSA4</accession>
<name>A0A8H5ZSA4_COCSA</name>
<feature type="signal peptide" evidence="1">
    <location>
        <begin position="1"/>
        <end position="16"/>
    </location>
</feature>
<comment type="caution">
    <text evidence="2">The sequence shown here is derived from an EMBL/GenBank/DDBJ whole genome shotgun (WGS) entry which is preliminary data.</text>
</comment>
<keyword evidence="1" id="KW-0732">Signal</keyword>
<proteinExistence type="predicted"/>
<dbReference type="EMBL" id="WNKQ01000001">
    <property type="protein sequence ID" value="KAF5854290.1"/>
    <property type="molecule type" value="Genomic_DNA"/>
</dbReference>
<dbReference type="AlphaFoldDB" id="A0A8H5ZSA4"/>
<gene>
    <name evidence="2" type="ORF">GGP41_007031</name>
</gene>
<feature type="chain" id="PRO_5034386262" description="REJ domain-containing protein" evidence="1">
    <location>
        <begin position="17"/>
        <end position="75"/>
    </location>
</feature>